<dbReference type="InterPro" id="IPR000086">
    <property type="entry name" value="NUDIX_hydrolase_dom"/>
</dbReference>
<dbReference type="GO" id="GO:0006167">
    <property type="term" value="P:AMP biosynthetic process"/>
    <property type="evidence" value="ECO:0007669"/>
    <property type="project" value="TreeGrafter"/>
</dbReference>
<dbReference type="Gene3D" id="3.40.50.1240">
    <property type="entry name" value="Phosphoglycerate mutase-like"/>
    <property type="match status" value="1"/>
</dbReference>
<dbReference type="Proteomes" id="UP000242415">
    <property type="component" value="Unassembled WGS sequence"/>
</dbReference>
<evidence type="ECO:0000259" key="2">
    <source>
        <dbReference type="PROSITE" id="PS51462"/>
    </source>
</evidence>
<proteinExistence type="predicted"/>
<dbReference type="Gene3D" id="3.90.79.10">
    <property type="entry name" value="Nucleoside Triphosphate Pyrophosphohydrolase"/>
    <property type="match status" value="1"/>
</dbReference>
<keyword evidence="4" id="KW-1185">Reference proteome</keyword>
<dbReference type="Pfam" id="PF00293">
    <property type="entry name" value="NUDIX"/>
    <property type="match status" value="1"/>
</dbReference>
<accession>A0A1H3KV08</accession>
<organism evidence="3 4">
    <name type="scientific">Micromonospora pattaloongensis</name>
    <dbReference type="NCBI Taxonomy" id="405436"/>
    <lineage>
        <taxon>Bacteria</taxon>
        <taxon>Bacillati</taxon>
        <taxon>Actinomycetota</taxon>
        <taxon>Actinomycetes</taxon>
        <taxon>Micromonosporales</taxon>
        <taxon>Micromonosporaceae</taxon>
        <taxon>Micromonospora</taxon>
    </lineage>
</organism>
<dbReference type="EMBL" id="FNPH01000002">
    <property type="protein sequence ID" value="SDY55856.1"/>
    <property type="molecule type" value="Genomic_DNA"/>
</dbReference>
<evidence type="ECO:0000256" key="1">
    <source>
        <dbReference type="ARBA" id="ARBA00022801"/>
    </source>
</evidence>
<evidence type="ECO:0000313" key="3">
    <source>
        <dbReference type="EMBL" id="SDY55856.1"/>
    </source>
</evidence>
<dbReference type="InterPro" id="IPR015797">
    <property type="entry name" value="NUDIX_hydrolase-like_dom_sf"/>
</dbReference>
<dbReference type="CDD" id="cd07067">
    <property type="entry name" value="HP_PGM_like"/>
    <property type="match status" value="1"/>
</dbReference>
<dbReference type="PANTHER" id="PTHR21340">
    <property type="entry name" value="DIADENOSINE 5,5-P1,P4-TETRAPHOSPHATE PYROPHOSPHOHYDROLASE MUTT"/>
    <property type="match status" value="1"/>
</dbReference>
<dbReference type="InterPro" id="IPR051325">
    <property type="entry name" value="Nudix_hydrolase_domain"/>
</dbReference>
<dbReference type="InterPro" id="IPR020084">
    <property type="entry name" value="NUDIX_hydrolase_CS"/>
</dbReference>
<dbReference type="InterPro" id="IPR029033">
    <property type="entry name" value="His_PPase_superfam"/>
</dbReference>
<reference evidence="4" key="1">
    <citation type="submission" date="2016-10" db="EMBL/GenBank/DDBJ databases">
        <authorList>
            <person name="Varghese N."/>
            <person name="Submissions S."/>
        </authorList>
    </citation>
    <scope>NUCLEOTIDE SEQUENCE [LARGE SCALE GENOMIC DNA]</scope>
    <source>
        <strain evidence="4">DSM 45245</strain>
    </source>
</reference>
<dbReference type="STRING" id="405436.SAMN05444365_102641"/>
<dbReference type="SUPFAM" id="SSF53254">
    <property type="entry name" value="Phosphoglycerate mutase-like"/>
    <property type="match status" value="1"/>
</dbReference>
<feature type="domain" description="Nudix hydrolase" evidence="2">
    <location>
        <begin position="2"/>
        <end position="130"/>
    </location>
</feature>
<dbReference type="InterPro" id="IPR013078">
    <property type="entry name" value="His_Pase_superF_clade-1"/>
</dbReference>
<dbReference type="Pfam" id="PF00300">
    <property type="entry name" value="His_Phos_1"/>
    <property type="match status" value="1"/>
</dbReference>
<dbReference type="GO" id="GO:0006754">
    <property type="term" value="P:ATP biosynthetic process"/>
    <property type="evidence" value="ECO:0007669"/>
    <property type="project" value="TreeGrafter"/>
</dbReference>
<dbReference type="SUPFAM" id="SSF55811">
    <property type="entry name" value="Nudix"/>
    <property type="match status" value="1"/>
</dbReference>
<sequence>MTPVRAAGGVVWRPGGDAAEVCLIHRARYDDWTLPKGKLEPGEHPLAAAVREVGEETDLRGIPQVRLKTVSYTMRDGLPKTVEYWSMRGFSDAGTAVAGEVDSVCWLPTTAAARRLTYDHDVRVLAEFATLPPVTAVLTVVRHAQAGKRGTWSGPDEARPLDASGVAQARAVAPLQALTAPRRLLSASPRRCIQTLDPLAALMDLPIEIDSSFDEPVPGQDPDENALAAAARLAELAAGGVPVAVCSQGKVLPDALARLAGAEDPEPYTTPKGGAWLLAFNGDRLVAADPLWKAEPRER</sequence>
<evidence type="ECO:0000313" key="4">
    <source>
        <dbReference type="Proteomes" id="UP000242415"/>
    </source>
</evidence>
<dbReference type="PANTHER" id="PTHR21340:SF0">
    <property type="entry name" value="BIS(5'-NUCLEOSYL)-TETRAPHOSPHATASE [ASYMMETRICAL]"/>
    <property type="match status" value="1"/>
</dbReference>
<keyword evidence="1" id="KW-0378">Hydrolase</keyword>
<name>A0A1H3KV08_9ACTN</name>
<dbReference type="AlphaFoldDB" id="A0A1H3KV08"/>
<dbReference type="CDD" id="cd03673">
    <property type="entry name" value="NUDIX_Ap6A_hydrolase"/>
    <property type="match status" value="1"/>
</dbReference>
<dbReference type="PROSITE" id="PS00893">
    <property type="entry name" value="NUDIX_BOX"/>
    <property type="match status" value="1"/>
</dbReference>
<dbReference type="SMART" id="SM00855">
    <property type="entry name" value="PGAM"/>
    <property type="match status" value="1"/>
</dbReference>
<dbReference type="PROSITE" id="PS51462">
    <property type="entry name" value="NUDIX"/>
    <property type="match status" value="1"/>
</dbReference>
<gene>
    <name evidence="3" type="ORF">SAMN05444365_102641</name>
</gene>
<protein>
    <submittedName>
        <fullName evidence="3">8-oxo-dGTP diphosphatase</fullName>
    </submittedName>
</protein>
<dbReference type="GO" id="GO:0004081">
    <property type="term" value="F:bis(5'-nucleosyl)-tetraphosphatase (asymmetrical) activity"/>
    <property type="evidence" value="ECO:0007669"/>
    <property type="project" value="TreeGrafter"/>
</dbReference>